<dbReference type="RefSeq" id="WP_170126163.1">
    <property type="nucleotide sequence ID" value="NZ_BAABQN010000002.1"/>
</dbReference>
<proteinExistence type="predicted"/>
<accession>A0A366EDB8</accession>
<evidence type="ECO:0000313" key="3">
    <source>
        <dbReference type="Proteomes" id="UP000252254"/>
    </source>
</evidence>
<dbReference type="AlphaFoldDB" id="A0A366EDB8"/>
<organism evidence="2 3">
    <name type="scientific">Paraliobacillus ryukyuensis</name>
    <dbReference type="NCBI Taxonomy" id="200904"/>
    <lineage>
        <taxon>Bacteria</taxon>
        <taxon>Bacillati</taxon>
        <taxon>Bacillota</taxon>
        <taxon>Bacilli</taxon>
        <taxon>Bacillales</taxon>
        <taxon>Bacillaceae</taxon>
        <taxon>Paraliobacillus</taxon>
    </lineage>
</organism>
<keyword evidence="1" id="KW-0472">Membrane</keyword>
<evidence type="ECO:0000313" key="2">
    <source>
        <dbReference type="EMBL" id="RBP00401.1"/>
    </source>
</evidence>
<evidence type="ECO:0000256" key="1">
    <source>
        <dbReference type="SAM" id="Phobius"/>
    </source>
</evidence>
<dbReference type="Proteomes" id="UP000252254">
    <property type="component" value="Unassembled WGS sequence"/>
</dbReference>
<keyword evidence="3" id="KW-1185">Reference proteome</keyword>
<protein>
    <submittedName>
        <fullName evidence="2">Uncharacterized protein</fullName>
    </submittedName>
</protein>
<dbReference type="STRING" id="200904.GCA_900168775_00438"/>
<comment type="caution">
    <text evidence="2">The sequence shown here is derived from an EMBL/GenBank/DDBJ whole genome shotgun (WGS) entry which is preliminary data.</text>
</comment>
<reference evidence="2 3" key="1">
    <citation type="submission" date="2018-06" db="EMBL/GenBank/DDBJ databases">
        <title>Genomic Encyclopedia of Type Strains, Phase IV (KMG-IV): sequencing the most valuable type-strain genomes for metagenomic binning, comparative biology and taxonomic classification.</title>
        <authorList>
            <person name="Goeker M."/>
        </authorList>
    </citation>
    <scope>NUCLEOTIDE SEQUENCE [LARGE SCALE GENOMIC DNA]</scope>
    <source>
        <strain evidence="2 3">DSM 15140</strain>
    </source>
</reference>
<name>A0A366EDB8_9BACI</name>
<keyword evidence="1" id="KW-1133">Transmembrane helix</keyword>
<feature type="transmembrane region" description="Helical" evidence="1">
    <location>
        <begin position="26"/>
        <end position="44"/>
    </location>
</feature>
<keyword evidence="1" id="KW-0812">Transmembrane</keyword>
<gene>
    <name evidence="2" type="ORF">DES48_102163</name>
</gene>
<dbReference type="EMBL" id="QNRI01000002">
    <property type="protein sequence ID" value="RBP00401.1"/>
    <property type="molecule type" value="Genomic_DNA"/>
</dbReference>
<sequence>MIEAFLDYALGPHGRAISAFYMENQMILNIIVVGCGIGTIFYKNKKNKVITQKS</sequence>